<protein>
    <submittedName>
        <fullName evidence="1">Uncharacterized protein</fullName>
    </submittedName>
</protein>
<reference evidence="1 2" key="1">
    <citation type="submission" date="2014-07" db="EMBL/GenBank/DDBJ databases">
        <title>Epilithonimonas lactis LMG 22401 Genome.</title>
        <authorList>
            <person name="Pipes S.E."/>
            <person name="Stropko S.J."/>
        </authorList>
    </citation>
    <scope>NUCLEOTIDE SEQUENCE [LARGE SCALE GENOMIC DNA]</scope>
    <source>
        <strain evidence="1 2">LMG 24401</strain>
    </source>
</reference>
<gene>
    <name evidence="1" type="ORF">IO89_05255</name>
</gene>
<name>A0A085BNB9_9FLAO</name>
<proteinExistence type="predicted"/>
<dbReference type="AlphaFoldDB" id="A0A085BNB9"/>
<evidence type="ECO:0000313" key="2">
    <source>
        <dbReference type="Proteomes" id="UP000028623"/>
    </source>
</evidence>
<sequence length="275" mass="32019">MDKKAKDILFKTYWSSKGWKDEFFTETSNFEYAKTKGLMFDKLTISHDDCIKRIFEIANNIKIENVAKAFLSSLSSRRLDLRSGIASYFVAQRFAPHQYVPVVSGHSYTNGKITHTSYTCGICRDLKYGFVGHKLYENTDLNVLNFERIKWGGIRLGDLVYTFFDLEQFAKEHITEPTKDDAEIFKGILEAINCCKEDDYPSVLRDKLKDVPNLKSSKDERSIILEILACIEVLKPANYDRPTTHKNDWTYVEFWRGEDGYHKEAVEKYFGKYLK</sequence>
<evidence type="ECO:0000313" key="1">
    <source>
        <dbReference type="EMBL" id="KFC23964.1"/>
    </source>
</evidence>
<dbReference type="OrthoDB" id="2730767at2"/>
<keyword evidence="2" id="KW-1185">Reference proteome</keyword>
<dbReference type="eggNOG" id="ENOG502Z8FV">
    <property type="taxonomic scope" value="Bacteria"/>
</dbReference>
<comment type="caution">
    <text evidence="1">The sequence shown here is derived from an EMBL/GenBank/DDBJ whole genome shotgun (WGS) entry which is preliminary data.</text>
</comment>
<dbReference type="EMBL" id="JPLY01000001">
    <property type="protein sequence ID" value="KFC23964.1"/>
    <property type="molecule type" value="Genomic_DNA"/>
</dbReference>
<accession>A0A085BNB9</accession>
<dbReference type="STRING" id="421072.SAMN04488097_2030"/>
<dbReference type="RefSeq" id="WP_034974092.1">
    <property type="nucleotide sequence ID" value="NZ_FOFI01000002.1"/>
</dbReference>
<organism evidence="1 2">
    <name type="scientific">Epilithonimonas lactis</name>
    <dbReference type="NCBI Taxonomy" id="421072"/>
    <lineage>
        <taxon>Bacteria</taxon>
        <taxon>Pseudomonadati</taxon>
        <taxon>Bacteroidota</taxon>
        <taxon>Flavobacteriia</taxon>
        <taxon>Flavobacteriales</taxon>
        <taxon>Weeksellaceae</taxon>
        <taxon>Chryseobacterium group</taxon>
        <taxon>Epilithonimonas</taxon>
    </lineage>
</organism>
<dbReference type="Proteomes" id="UP000028623">
    <property type="component" value="Unassembled WGS sequence"/>
</dbReference>